<dbReference type="Pfam" id="PF13374">
    <property type="entry name" value="TPR_10"/>
    <property type="match status" value="1"/>
</dbReference>
<evidence type="ECO:0000256" key="2">
    <source>
        <dbReference type="ARBA" id="ARBA00012438"/>
    </source>
</evidence>
<dbReference type="PANTHER" id="PTHR41523:SF8">
    <property type="entry name" value="ETHYLENE RESPONSE SENSOR PROTEIN"/>
    <property type="match status" value="1"/>
</dbReference>
<dbReference type="InterPro" id="IPR003594">
    <property type="entry name" value="HATPase_dom"/>
</dbReference>
<dbReference type="SUPFAM" id="SSF55874">
    <property type="entry name" value="ATPase domain of HSP90 chaperone/DNA topoisomerase II/histidine kinase"/>
    <property type="match status" value="1"/>
</dbReference>
<feature type="domain" description="Histidine kinase" evidence="10">
    <location>
        <begin position="556"/>
        <end position="750"/>
    </location>
</feature>
<dbReference type="Pfam" id="PF07568">
    <property type="entry name" value="HisKA_2"/>
    <property type="match status" value="1"/>
</dbReference>
<dbReference type="EMBL" id="FOCL01000010">
    <property type="protein sequence ID" value="SEO64249.1"/>
    <property type="molecule type" value="Genomic_DNA"/>
</dbReference>
<dbReference type="InterPro" id="IPR036890">
    <property type="entry name" value="HATPase_C_sf"/>
</dbReference>
<dbReference type="Pfam" id="PF13424">
    <property type="entry name" value="TPR_12"/>
    <property type="match status" value="1"/>
</dbReference>
<dbReference type="Proteomes" id="UP000198942">
    <property type="component" value="Unassembled WGS sequence"/>
</dbReference>
<keyword evidence="4" id="KW-0808">Transferase</keyword>
<keyword evidence="6 11" id="KW-0418">Kinase</keyword>
<keyword evidence="3" id="KW-0597">Phosphoprotein</keyword>
<feature type="chain" id="PRO_5011669038" description="histidine kinase" evidence="9">
    <location>
        <begin position="22"/>
        <end position="760"/>
    </location>
</feature>
<keyword evidence="7" id="KW-0067">ATP-binding</keyword>
<dbReference type="AlphaFoldDB" id="A0A1H8RCJ4"/>
<evidence type="ECO:0000256" key="5">
    <source>
        <dbReference type="ARBA" id="ARBA00022741"/>
    </source>
</evidence>
<comment type="catalytic activity">
    <reaction evidence="1">
        <text>ATP + protein L-histidine = ADP + protein N-phospho-L-histidine.</text>
        <dbReference type="EC" id="2.7.13.3"/>
    </reaction>
</comment>
<evidence type="ECO:0000256" key="3">
    <source>
        <dbReference type="ARBA" id="ARBA00022553"/>
    </source>
</evidence>
<keyword evidence="8" id="KW-0802">TPR repeat</keyword>
<dbReference type="GO" id="GO:0004673">
    <property type="term" value="F:protein histidine kinase activity"/>
    <property type="evidence" value="ECO:0007669"/>
    <property type="project" value="UniProtKB-EC"/>
</dbReference>
<keyword evidence="12" id="KW-1185">Reference proteome</keyword>
<evidence type="ECO:0000256" key="4">
    <source>
        <dbReference type="ARBA" id="ARBA00022679"/>
    </source>
</evidence>
<dbReference type="PANTHER" id="PTHR41523">
    <property type="entry name" value="TWO-COMPONENT SYSTEM SENSOR PROTEIN"/>
    <property type="match status" value="1"/>
</dbReference>
<dbReference type="Gene3D" id="3.30.450.20">
    <property type="entry name" value="PAS domain"/>
    <property type="match status" value="1"/>
</dbReference>
<evidence type="ECO:0000313" key="11">
    <source>
        <dbReference type="EMBL" id="SEO64249.1"/>
    </source>
</evidence>
<dbReference type="SUPFAM" id="SSF48452">
    <property type="entry name" value="TPR-like"/>
    <property type="match status" value="2"/>
</dbReference>
<protein>
    <recommendedName>
        <fullName evidence="2">histidine kinase</fullName>
        <ecNumber evidence="2">2.7.13.3</ecNumber>
    </recommendedName>
</protein>
<reference evidence="12" key="1">
    <citation type="submission" date="2016-10" db="EMBL/GenBank/DDBJ databases">
        <authorList>
            <person name="Varghese N."/>
            <person name="Submissions S."/>
        </authorList>
    </citation>
    <scope>NUCLEOTIDE SEQUENCE [LARGE SCALE GENOMIC DNA]</scope>
    <source>
        <strain evidence="12">Gh-48</strain>
    </source>
</reference>
<dbReference type="InterPro" id="IPR005467">
    <property type="entry name" value="His_kinase_dom"/>
</dbReference>
<dbReference type="Pfam" id="PF02518">
    <property type="entry name" value="HATPase_c"/>
    <property type="match status" value="1"/>
</dbReference>
<keyword evidence="5" id="KW-0547">Nucleotide-binding</keyword>
<evidence type="ECO:0000256" key="6">
    <source>
        <dbReference type="ARBA" id="ARBA00022777"/>
    </source>
</evidence>
<gene>
    <name evidence="11" type="ORF">SAMN05192574_11096</name>
</gene>
<feature type="repeat" description="TPR" evidence="8">
    <location>
        <begin position="247"/>
        <end position="280"/>
    </location>
</feature>
<name>A0A1H8RCJ4_9SPHI</name>
<dbReference type="Gene3D" id="1.25.40.10">
    <property type="entry name" value="Tetratricopeptide repeat domain"/>
    <property type="match status" value="2"/>
</dbReference>
<feature type="signal peptide" evidence="9">
    <location>
        <begin position="1"/>
        <end position="21"/>
    </location>
</feature>
<evidence type="ECO:0000313" key="12">
    <source>
        <dbReference type="Proteomes" id="UP000198942"/>
    </source>
</evidence>
<dbReference type="PROSITE" id="PS50109">
    <property type="entry name" value="HIS_KIN"/>
    <property type="match status" value="1"/>
</dbReference>
<dbReference type="OrthoDB" id="1523170at2"/>
<accession>A0A1H8RCJ4</accession>
<proteinExistence type="predicted"/>
<dbReference type="GO" id="GO:0005524">
    <property type="term" value="F:ATP binding"/>
    <property type="evidence" value="ECO:0007669"/>
    <property type="project" value="UniProtKB-KW"/>
</dbReference>
<dbReference type="InterPro" id="IPR011990">
    <property type="entry name" value="TPR-like_helical_dom_sf"/>
</dbReference>
<dbReference type="SMART" id="SM00028">
    <property type="entry name" value="TPR"/>
    <property type="match status" value="2"/>
</dbReference>
<keyword evidence="9" id="KW-0732">Signal</keyword>
<sequence>MKFKLLLLCFAALFITGNINAQSSTTLLTQVQKSKADTGKVKLLLALSRTILLKSGAGPKEIDSSYRFMKQAEQLSVQLNDIKGQGHTALMAAMISNKKGDHKAGADIAQKGFDLFKSIDDQPGMAEAYIIIGQHYTNDGADLDKKMAYYKKAIDIFLKLGITERAATTMTDLGDLLTLQGKYEESVKNLRAALNLYNSIGFKDLQGLYDLLGTDLTYLGDADNALKYELMAIRLAEGHRDTSLQMCTIYNRLALSYYTLRKWDQALIYFDKAIAVAKKYKDSVSIVVITGNEAMAYYKLEQPVAALSKLKILNNYASLINNPDKKIEMYYVYCLVYIQLKQYKMAKVYLDKLDLLAKDAGNQITEIYRGHISYHVATGEYKKAYAYLQKNEDALKDGKLLPFLAQNQLYWFKADSGLGKYASAIKHYQRYKMLVDSNYRFANNKHTAFLQIEFETEKKNNDLQLQAKDIQLLKNTEQLQRSQVLAAQTSRNMFIGGSCMLALLLAVGYNRYRLKQHVNMKLQVQQDEINKQNHALQQLNSKQEGLLTEKEWLLKEVHHRVKNNLQIVMSLLSTQSAYLENNAAALEAITGSQNRVSAIALIHHKLYSSSNVAAIKMPTYVADLVDNLRDCFDTGKRRIRFELLIDPIELDLTQAVPFGLILNEAITNAIKYAFQDGGGIINIGLHRSNNNSVLLTIADNGKGLPENFDLRKATSLGMEMMKALSKQLGGSFTIKGLAGVTIAIEFQIEELRRKTTLESD</sequence>
<dbReference type="RefSeq" id="WP_091217352.1">
    <property type="nucleotide sequence ID" value="NZ_FOCL01000010.1"/>
</dbReference>
<dbReference type="EC" id="2.7.13.3" evidence="2"/>
<dbReference type="Gene3D" id="3.30.565.10">
    <property type="entry name" value="Histidine kinase-like ATPase, C-terminal domain"/>
    <property type="match status" value="1"/>
</dbReference>
<dbReference type="PROSITE" id="PS50005">
    <property type="entry name" value="TPR"/>
    <property type="match status" value="1"/>
</dbReference>
<dbReference type="SMART" id="SM00387">
    <property type="entry name" value="HATPase_c"/>
    <property type="match status" value="1"/>
</dbReference>
<dbReference type="STRING" id="551995.SAMN05192574_11096"/>
<evidence type="ECO:0000256" key="8">
    <source>
        <dbReference type="PROSITE-ProRule" id="PRU00339"/>
    </source>
</evidence>
<organism evidence="11 12">
    <name type="scientific">Mucilaginibacter gossypiicola</name>
    <dbReference type="NCBI Taxonomy" id="551995"/>
    <lineage>
        <taxon>Bacteria</taxon>
        <taxon>Pseudomonadati</taxon>
        <taxon>Bacteroidota</taxon>
        <taxon>Sphingobacteriia</taxon>
        <taxon>Sphingobacteriales</taxon>
        <taxon>Sphingobacteriaceae</taxon>
        <taxon>Mucilaginibacter</taxon>
    </lineage>
</organism>
<evidence type="ECO:0000256" key="1">
    <source>
        <dbReference type="ARBA" id="ARBA00000085"/>
    </source>
</evidence>
<dbReference type="InterPro" id="IPR019734">
    <property type="entry name" value="TPR_rpt"/>
</dbReference>
<evidence type="ECO:0000256" key="9">
    <source>
        <dbReference type="SAM" id="SignalP"/>
    </source>
</evidence>
<dbReference type="InterPro" id="IPR011495">
    <property type="entry name" value="Sig_transdc_His_kin_sub2_dim/P"/>
</dbReference>
<evidence type="ECO:0000259" key="10">
    <source>
        <dbReference type="PROSITE" id="PS50109"/>
    </source>
</evidence>
<evidence type="ECO:0000256" key="7">
    <source>
        <dbReference type="ARBA" id="ARBA00022840"/>
    </source>
</evidence>